<dbReference type="GO" id="GO:0000166">
    <property type="term" value="F:nucleotide binding"/>
    <property type="evidence" value="ECO:0007669"/>
    <property type="project" value="InterPro"/>
</dbReference>
<comment type="caution">
    <text evidence="10">The sequence shown here is derived from an EMBL/GenBank/DDBJ whole genome shotgun (WGS) entry which is preliminary data.</text>
</comment>
<dbReference type="GO" id="GO:0071035">
    <property type="term" value="P:nuclear polyadenylation-dependent rRNA catabolic process"/>
    <property type="evidence" value="ECO:0007669"/>
    <property type="project" value="TreeGrafter"/>
</dbReference>
<keyword evidence="5" id="KW-0269">Exonuclease</keyword>
<dbReference type="Proteomes" id="UP000838763">
    <property type="component" value="Unassembled WGS sequence"/>
</dbReference>
<dbReference type="InterPro" id="IPR036397">
    <property type="entry name" value="RNaseH_sf"/>
</dbReference>
<dbReference type="InterPro" id="IPR010997">
    <property type="entry name" value="HRDC-like_sf"/>
</dbReference>
<dbReference type="InterPro" id="IPR045092">
    <property type="entry name" value="Rrp6-like"/>
</dbReference>
<evidence type="ECO:0000256" key="5">
    <source>
        <dbReference type="ARBA" id="ARBA00022839"/>
    </source>
</evidence>
<feature type="compositionally biased region" description="Basic and acidic residues" evidence="7">
    <location>
        <begin position="927"/>
        <end position="944"/>
    </location>
</feature>
<keyword evidence="2" id="KW-0540">Nuclease</keyword>
<dbReference type="InterPro" id="IPR049559">
    <property type="entry name" value="Rrp6p-like_exo"/>
</dbReference>
<dbReference type="AlphaFoldDB" id="A0A9P1HCU4"/>
<evidence type="ECO:0000256" key="3">
    <source>
        <dbReference type="ARBA" id="ARBA00022801"/>
    </source>
</evidence>
<feature type="transmembrane region" description="Helical" evidence="8">
    <location>
        <begin position="815"/>
        <end position="836"/>
    </location>
</feature>
<dbReference type="FunFam" id="3.30.420.10:FF:000059">
    <property type="entry name" value="Exosome complex exonuclease Rrp6"/>
    <property type="match status" value="1"/>
</dbReference>
<dbReference type="Gene3D" id="1.10.150.80">
    <property type="entry name" value="HRDC domain"/>
    <property type="match status" value="1"/>
</dbReference>
<dbReference type="GO" id="GO:0071044">
    <property type="term" value="P:histone mRNA catabolic process"/>
    <property type="evidence" value="ECO:0007669"/>
    <property type="project" value="TreeGrafter"/>
</dbReference>
<evidence type="ECO:0000256" key="4">
    <source>
        <dbReference type="ARBA" id="ARBA00022835"/>
    </source>
</evidence>
<feature type="compositionally biased region" description="Acidic residues" evidence="7">
    <location>
        <begin position="643"/>
        <end position="658"/>
    </location>
</feature>
<dbReference type="GO" id="GO:0071037">
    <property type="term" value="P:nuclear polyadenylation-dependent snRNA catabolic process"/>
    <property type="evidence" value="ECO:0007669"/>
    <property type="project" value="TreeGrafter"/>
</dbReference>
<feature type="compositionally biased region" description="Acidic residues" evidence="7">
    <location>
        <begin position="577"/>
        <end position="588"/>
    </location>
</feature>
<evidence type="ECO:0000313" key="11">
    <source>
        <dbReference type="Proteomes" id="UP000838763"/>
    </source>
</evidence>
<dbReference type="PANTHER" id="PTHR12124">
    <property type="entry name" value="POLYMYOSITIS/SCLERODERMA AUTOANTIGEN-RELATED"/>
    <property type="match status" value="1"/>
</dbReference>
<dbReference type="Pfam" id="PF01612">
    <property type="entry name" value="DNA_pol_A_exo1"/>
    <property type="match status" value="1"/>
</dbReference>
<dbReference type="GO" id="GO:0000176">
    <property type="term" value="C:nuclear exosome (RNase complex)"/>
    <property type="evidence" value="ECO:0007669"/>
    <property type="project" value="InterPro"/>
</dbReference>
<dbReference type="GO" id="GO:0071040">
    <property type="term" value="P:nuclear polyadenylation-dependent antisense transcript catabolic process"/>
    <property type="evidence" value="ECO:0007669"/>
    <property type="project" value="TreeGrafter"/>
</dbReference>
<feature type="compositionally biased region" description="Basic residues" evidence="7">
    <location>
        <begin position="672"/>
        <end position="689"/>
    </location>
</feature>
<dbReference type="CDD" id="cd06147">
    <property type="entry name" value="Rrp6p_like_exo"/>
    <property type="match status" value="1"/>
</dbReference>
<dbReference type="GO" id="GO:0071039">
    <property type="term" value="P:nuclear polyadenylation-dependent CUT catabolic process"/>
    <property type="evidence" value="ECO:0007669"/>
    <property type="project" value="TreeGrafter"/>
</dbReference>
<keyword evidence="1" id="KW-0698">rRNA processing</keyword>
<keyword evidence="3" id="KW-0378">Hydrolase</keyword>
<evidence type="ECO:0000256" key="6">
    <source>
        <dbReference type="ARBA" id="ARBA00043957"/>
    </source>
</evidence>
<organism evidence="10 11">
    <name type="scientific">Parascedosporium putredinis</name>
    <dbReference type="NCBI Taxonomy" id="1442378"/>
    <lineage>
        <taxon>Eukaryota</taxon>
        <taxon>Fungi</taxon>
        <taxon>Dikarya</taxon>
        <taxon>Ascomycota</taxon>
        <taxon>Pezizomycotina</taxon>
        <taxon>Sordariomycetes</taxon>
        <taxon>Hypocreomycetidae</taxon>
        <taxon>Microascales</taxon>
        <taxon>Microascaceae</taxon>
        <taxon>Parascedosporium</taxon>
    </lineage>
</organism>
<evidence type="ECO:0000256" key="8">
    <source>
        <dbReference type="SAM" id="Phobius"/>
    </source>
</evidence>
<sequence length="970" mass="107561">MAEFKTVKEDLQSALVSTVKSVNKLASQDLAFQRTVNSDNDERLDANTTRLLTLATQLLKAAPRPNRLAPPKLEETDDVDMNWRRIVDIIDATFEQADLALDEYTGLVKRKEAPTTEPENPILTKKPHALQSLEHSLVLSANAESTNGSAEYKHPYEIEVLEMEYPARVFEEAEPVNFRPMEESKATWVDTYEGVLEMLEELKKAKEVAIDLEHHDYRTYIGLTSLMQISTRERDWIVDTLQPWRHRLEILNEVFADPKIVKVLHGAFMDVIWLQRDLGLYLVGYFDTHFASRALGYQQHSLAFLLKKFVNFDADKKYQLADWRVRPIPEEMLFYARSDTHFLLYIYDMMRNELVEKSDPSSPETDLIRTVLAKSREQSLSRFENPYFDEKTGGGSKGWYNTVMKQPKPLTGEQFAVFRAVWSWRDAAARRNDESALHSLLPRHAWVAKAEANQLWKVIQEAQAKGADGPTLQQFLIEGAKLKDGKAGDKRNAIQDLASLNIQEVEVGRLPRSQLFGKMELSSRWEDGASLAKDSDEYVPLPWQRHFTTEEVHLAIREVNMGSKEETALPATRVEPEPEPEEPMEDSEFTLKTGMKRKRLTGEDAGTPAATVPKKDTQMGAAVATSGSGAGANPLPRDASEGRDEDSDEEGEADAEETTDVKEAAPAQAKGKNARQRANRRSKRARKAQAKTDGAGPLQEEPFDYSKAQSVLHTKRSTMQPAGGPGARGKAAFDPYAKTGDDGLKDDIPYASEAHNWTIPERLNPGSYAIRIVNSSQPATFSDSPIFTVIHAAPVPTEAPAPPSSSRKGLTSDDIIGLATGLSVAALVAALAVWAWRHSKNLTTTTTITEHQGAVSENGRLLEGAVAMSPSTMVETGSAAGEEGMADLDKLPEGVISGWAPEGIRVDPIELPAEVYKRWSDDTRERGLVGIGERLELSGSRGRDGTGNPEVPTEPQALGSSETPDRILNE</sequence>
<evidence type="ECO:0000256" key="2">
    <source>
        <dbReference type="ARBA" id="ARBA00022722"/>
    </source>
</evidence>
<dbReference type="GO" id="GO:0000175">
    <property type="term" value="F:3'-5'-RNA exonuclease activity"/>
    <property type="evidence" value="ECO:0007669"/>
    <property type="project" value="InterPro"/>
</dbReference>
<dbReference type="Gene3D" id="3.30.420.10">
    <property type="entry name" value="Ribonuclease H-like superfamily/Ribonuclease H"/>
    <property type="match status" value="1"/>
</dbReference>
<protein>
    <recommendedName>
        <fullName evidence="9">3'-5' exonuclease domain-containing protein</fullName>
    </recommendedName>
</protein>
<dbReference type="GO" id="GO:0071038">
    <property type="term" value="P:TRAMP-dependent tRNA surveillance pathway"/>
    <property type="evidence" value="ECO:0007669"/>
    <property type="project" value="TreeGrafter"/>
</dbReference>
<dbReference type="SUPFAM" id="SSF53098">
    <property type="entry name" value="Ribonuclease H-like"/>
    <property type="match status" value="1"/>
</dbReference>
<dbReference type="GO" id="GO:0000467">
    <property type="term" value="P:exonucleolytic trimming to generate mature 3'-end of 5.8S rRNA from tricistronic rRNA transcript (SSU-rRNA, 5.8S rRNA, LSU-rRNA)"/>
    <property type="evidence" value="ECO:0007669"/>
    <property type="project" value="InterPro"/>
</dbReference>
<evidence type="ECO:0000256" key="1">
    <source>
        <dbReference type="ARBA" id="ARBA00022552"/>
    </source>
</evidence>
<dbReference type="PANTHER" id="PTHR12124:SF47">
    <property type="entry name" value="EXOSOME COMPONENT 10"/>
    <property type="match status" value="1"/>
</dbReference>
<dbReference type="SUPFAM" id="SSF47819">
    <property type="entry name" value="HRDC-like"/>
    <property type="match status" value="1"/>
</dbReference>
<dbReference type="OrthoDB" id="2250022at2759"/>
<dbReference type="GO" id="GO:0071051">
    <property type="term" value="P:poly(A)-dependent snoRNA 3'-end processing"/>
    <property type="evidence" value="ECO:0007669"/>
    <property type="project" value="TreeGrafter"/>
</dbReference>
<keyword evidence="8" id="KW-0812">Transmembrane</keyword>
<dbReference type="GO" id="GO:0005730">
    <property type="term" value="C:nucleolus"/>
    <property type="evidence" value="ECO:0007669"/>
    <property type="project" value="TreeGrafter"/>
</dbReference>
<dbReference type="GO" id="GO:0071036">
    <property type="term" value="P:nuclear polyadenylation-dependent snoRNA catabolic process"/>
    <property type="evidence" value="ECO:0007669"/>
    <property type="project" value="TreeGrafter"/>
</dbReference>
<proteinExistence type="inferred from homology"/>
<dbReference type="EMBL" id="CALLCH030000021">
    <property type="protein sequence ID" value="CAI4220036.1"/>
    <property type="molecule type" value="Genomic_DNA"/>
</dbReference>
<accession>A0A9P1HCU4</accession>
<keyword evidence="11" id="KW-1185">Reference proteome</keyword>
<reference evidence="10" key="1">
    <citation type="submission" date="2022-11" db="EMBL/GenBank/DDBJ databases">
        <authorList>
            <person name="Scott C."/>
            <person name="Bruce N."/>
        </authorList>
    </citation>
    <scope>NUCLEOTIDE SEQUENCE</scope>
</reference>
<dbReference type="InterPro" id="IPR012337">
    <property type="entry name" value="RNaseH-like_sf"/>
</dbReference>
<comment type="similarity">
    <text evidence="6">Belongs to the exosome component 10/RRP6 family.</text>
</comment>
<feature type="domain" description="3'-5' exonuclease" evidence="9">
    <location>
        <begin position="186"/>
        <end position="355"/>
    </location>
</feature>
<keyword evidence="4" id="KW-0271">Exosome</keyword>
<dbReference type="SMART" id="SM00474">
    <property type="entry name" value="35EXOc"/>
    <property type="match status" value="1"/>
</dbReference>
<dbReference type="Pfam" id="PF08066">
    <property type="entry name" value="PMC2NT"/>
    <property type="match status" value="1"/>
</dbReference>
<keyword evidence="8" id="KW-1133">Transmembrane helix</keyword>
<dbReference type="InterPro" id="IPR002562">
    <property type="entry name" value="3'-5'_exonuclease_dom"/>
</dbReference>
<evidence type="ECO:0000259" key="9">
    <source>
        <dbReference type="SMART" id="SM00474"/>
    </source>
</evidence>
<dbReference type="InterPro" id="IPR012588">
    <property type="entry name" value="Exosome-assoc_fac_Rrp6_N"/>
</dbReference>
<evidence type="ECO:0000313" key="10">
    <source>
        <dbReference type="EMBL" id="CAI4220036.1"/>
    </source>
</evidence>
<keyword evidence="8" id="KW-0472">Membrane</keyword>
<feature type="region of interest" description="Disordered" evidence="7">
    <location>
        <begin position="927"/>
        <end position="970"/>
    </location>
</feature>
<dbReference type="GO" id="GO:0003727">
    <property type="term" value="F:single-stranded RNA binding"/>
    <property type="evidence" value="ECO:0007669"/>
    <property type="project" value="TreeGrafter"/>
</dbReference>
<name>A0A9P1HCU4_9PEZI</name>
<dbReference type="InterPro" id="IPR044876">
    <property type="entry name" value="HRDC_dom_sf"/>
</dbReference>
<gene>
    <name evidence="10" type="ORF">PPNO1_LOCUS9578</name>
</gene>
<evidence type="ECO:0000256" key="7">
    <source>
        <dbReference type="SAM" id="MobiDB-lite"/>
    </source>
</evidence>
<feature type="region of interest" description="Disordered" evidence="7">
    <location>
        <begin position="560"/>
        <end position="703"/>
    </location>
</feature>